<name>A0A4U2ZXU9_BACMY</name>
<proteinExistence type="predicted"/>
<feature type="non-terminal residue" evidence="1">
    <location>
        <position position="46"/>
    </location>
</feature>
<reference evidence="1 2" key="1">
    <citation type="journal article" date="2019" name="Environ. Microbiol.">
        <title>An active ?-lactamase is a part of an orchestrated cell wall stress resistance network of Bacillus subtilis and related rhizosphere species.</title>
        <authorList>
            <person name="Bucher T."/>
            <person name="Keren-Paz A."/>
            <person name="Hausser J."/>
            <person name="Olender T."/>
            <person name="Cytryn E."/>
            <person name="Kolodkin-Gal I."/>
        </authorList>
    </citation>
    <scope>NUCLEOTIDE SEQUENCE [LARGE SCALE GENOMIC DNA]</scope>
    <source>
        <strain evidence="1 2">I186</strain>
    </source>
</reference>
<evidence type="ECO:0000313" key="1">
    <source>
        <dbReference type="EMBL" id="TKI79210.1"/>
    </source>
</evidence>
<gene>
    <name evidence="1" type="ORF">FC701_32480</name>
</gene>
<dbReference type="AlphaFoldDB" id="A0A4U2ZXU9"/>
<dbReference type="Proteomes" id="UP000305524">
    <property type="component" value="Unassembled WGS sequence"/>
</dbReference>
<comment type="caution">
    <text evidence="1">The sequence shown here is derived from an EMBL/GenBank/DDBJ whole genome shotgun (WGS) entry which is preliminary data.</text>
</comment>
<protein>
    <submittedName>
        <fullName evidence="1">Sigma-70 family RNA polymerase sigma factor</fullName>
    </submittedName>
</protein>
<accession>A0A4U2ZXU9</accession>
<sequence length="46" mass="5573">MEQKVIGKCKHDELDYVIKDYWQDVWNYSFIITKDPHLSDDITQDV</sequence>
<evidence type="ECO:0000313" key="2">
    <source>
        <dbReference type="Proteomes" id="UP000305524"/>
    </source>
</evidence>
<organism evidence="1 2">
    <name type="scientific">Bacillus mycoides</name>
    <dbReference type="NCBI Taxonomy" id="1405"/>
    <lineage>
        <taxon>Bacteria</taxon>
        <taxon>Bacillati</taxon>
        <taxon>Bacillota</taxon>
        <taxon>Bacilli</taxon>
        <taxon>Bacillales</taxon>
        <taxon>Bacillaceae</taxon>
        <taxon>Bacillus</taxon>
        <taxon>Bacillus cereus group</taxon>
    </lineage>
</organism>
<dbReference type="EMBL" id="SZOD01001161">
    <property type="protein sequence ID" value="TKI79210.1"/>
    <property type="molecule type" value="Genomic_DNA"/>
</dbReference>